<dbReference type="KEGG" id="rla:Rhola_00004230"/>
<gene>
    <name evidence="7" type="primary">atpH</name>
    <name evidence="8" type="ORF">Rhola_00004230</name>
</gene>
<comment type="function">
    <text evidence="7">This protein is part of the stalk that links CF(0) to CF(1). It either transmits conformational changes from CF(0) to CF(1) or is implicated in proton conduction.</text>
</comment>
<evidence type="ECO:0000256" key="1">
    <source>
        <dbReference type="ARBA" id="ARBA00004370"/>
    </source>
</evidence>
<proteinExistence type="inferred from homology"/>
<dbReference type="InterPro" id="IPR000711">
    <property type="entry name" value="ATPase_OSCP/dsu"/>
</dbReference>
<keyword evidence="8" id="KW-0378">Hydrolase</keyword>
<evidence type="ECO:0000256" key="6">
    <source>
        <dbReference type="ARBA" id="ARBA00023310"/>
    </source>
</evidence>
<dbReference type="HOGENOM" id="CLU_088880_0_0_11"/>
<dbReference type="GO" id="GO:0046933">
    <property type="term" value="F:proton-transporting ATP synthase activity, rotational mechanism"/>
    <property type="evidence" value="ECO:0007669"/>
    <property type="project" value="UniProtKB-UniRule"/>
</dbReference>
<dbReference type="GO" id="GO:0045259">
    <property type="term" value="C:proton-transporting ATP synthase complex"/>
    <property type="evidence" value="ECO:0007669"/>
    <property type="project" value="UniProtKB-KW"/>
</dbReference>
<dbReference type="Proteomes" id="UP000067708">
    <property type="component" value="Chromosome"/>
</dbReference>
<dbReference type="GO" id="GO:0005886">
    <property type="term" value="C:plasma membrane"/>
    <property type="evidence" value="ECO:0007669"/>
    <property type="project" value="UniProtKB-SubCell"/>
</dbReference>
<accession>A0A060JFC3</accession>
<evidence type="ECO:0000313" key="8">
    <source>
        <dbReference type="EMBL" id="AIC47242.1"/>
    </source>
</evidence>
<dbReference type="PANTHER" id="PTHR11910">
    <property type="entry name" value="ATP SYNTHASE DELTA CHAIN"/>
    <property type="match status" value="1"/>
</dbReference>
<evidence type="ECO:0000256" key="2">
    <source>
        <dbReference type="ARBA" id="ARBA00022448"/>
    </source>
</evidence>
<dbReference type="Pfam" id="PF00213">
    <property type="entry name" value="OSCP"/>
    <property type="match status" value="2"/>
</dbReference>
<comment type="function">
    <text evidence="7">F(1)F(0) ATP synthase produces ATP from ADP in the presence of a proton or sodium gradient. F-type ATPases consist of two structural domains, F(1) containing the extramembraneous catalytic core and F(0) containing the membrane proton channel, linked together by a central stalk and a peripheral stalk. During catalysis, ATP synthesis in the catalytic domain of F(1) is coupled via a rotary mechanism of the central stalk subunits to proton translocation.</text>
</comment>
<dbReference type="AlphaFoldDB" id="A0A060JFC3"/>
<organism evidence="8 9">
    <name type="scientific">Rhodoluna lacicola</name>
    <dbReference type="NCBI Taxonomy" id="529884"/>
    <lineage>
        <taxon>Bacteria</taxon>
        <taxon>Bacillati</taxon>
        <taxon>Actinomycetota</taxon>
        <taxon>Actinomycetes</taxon>
        <taxon>Micrococcales</taxon>
        <taxon>Microbacteriaceae</taxon>
        <taxon>Luna cluster</taxon>
        <taxon>Luna-1 subcluster</taxon>
        <taxon>Rhodoluna</taxon>
    </lineage>
</organism>
<dbReference type="GO" id="GO:0016787">
    <property type="term" value="F:hydrolase activity"/>
    <property type="evidence" value="ECO:0007669"/>
    <property type="project" value="UniProtKB-KW"/>
</dbReference>
<protein>
    <recommendedName>
        <fullName evidence="7">ATP synthase subunit delta</fullName>
    </recommendedName>
    <alternativeName>
        <fullName evidence="7">ATP synthase F(1) sector subunit delta</fullName>
    </alternativeName>
    <alternativeName>
        <fullName evidence="7">F-type ATPase subunit delta</fullName>
        <shortName evidence="7">F-ATPase subunit delta</shortName>
    </alternativeName>
</protein>
<dbReference type="InterPro" id="IPR026015">
    <property type="entry name" value="ATP_synth_OSCP/delta_N_sf"/>
</dbReference>
<evidence type="ECO:0000256" key="3">
    <source>
        <dbReference type="ARBA" id="ARBA00022781"/>
    </source>
</evidence>
<reference evidence="8 9" key="1">
    <citation type="journal article" date="2014" name="Int. J. Syst. Evol. Microbiol.">
        <title>Rhodoluna lacicola gen. nov., sp. nov., a planktonic freshwater bacterium with stream-lined genome.</title>
        <authorList>
            <person name="Hahn M."/>
            <person name="Schmidt J."/>
            <person name="Taipale S.J."/>
            <person name="Doolittle W.F."/>
            <person name="Koll U."/>
        </authorList>
    </citation>
    <scope>NUCLEOTIDE SEQUENCE [LARGE SCALE GENOMIC DNA]</scope>
    <source>
        <strain evidence="8 9">MWH-Ta8</strain>
    </source>
</reference>
<keyword evidence="2 7" id="KW-0813">Transport</keyword>
<dbReference type="NCBIfam" id="NF009967">
    <property type="entry name" value="PRK13430.1"/>
    <property type="match status" value="1"/>
</dbReference>
<name>A0A060JFC3_9MICO</name>
<keyword evidence="9" id="KW-1185">Reference proteome</keyword>
<comment type="subcellular location">
    <subcellularLocation>
        <location evidence="7">Cell membrane</location>
        <topology evidence="7">Peripheral membrane protein</topology>
    </subcellularLocation>
    <subcellularLocation>
        <location evidence="1">Membrane</location>
    </subcellularLocation>
</comment>
<dbReference type="HAMAP" id="MF_01416">
    <property type="entry name" value="ATP_synth_delta_bact"/>
    <property type="match status" value="1"/>
</dbReference>
<dbReference type="RefSeq" id="WP_038502027.1">
    <property type="nucleotide sequence ID" value="NZ_CP007490.1"/>
</dbReference>
<keyword evidence="5 7" id="KW-0472">Membrane</keyword>
<evidence type="ECO:0000256" key="5">
    <source>
        <dbReference type="ARBA" id="ARBA00023136"/>
    </source>
</evidence>
<dbReference type="EMBL" id="CP007490">
    <property type="protein sequence ID" value="AIC47242.1"/>
    <property type="molecule type" value="Genomic_DNA"/>
</dbReference>
<dbReference type="SUPFAM" id="SSF47928">
    <property type="entry name" value="N-terminal domain of the delta subunit of the F1F0-ATP synthase"/>
    <property type="match status" value="1"/>
</dbReference>
<keyword evidence="7" id="KW-1003">Cell membrane</keyword>
<evidence type="ECO:0000256" key="7">
    <source>
        <dbReference type="HAMAP-Rule" id="MF_01416"/>
    </source>
</evidence>
<keyword evidence="6 7" id="KW-0066">ATP synthesis</keyword>
<dbReference type="NCBIfam" id="TIGR01145">
    <property type="entry name" value="ATP_synt_delta"/>
    <property type="match status" value="1"/>
</dbReference>
<evidence type="ECO:0000313" key="9">
    <source>
        <dbReference type="Proteomes" id="UP000067708"/>
    </source>
</evidence>
<comment type="similarity">
    <text evidence="7">Belongs to the ATPase delta chain family.</text>
</comment>
<sequence length="267" mass="27916">MASSTRQSLIAAKAALNPLLAKADLKFAEEIFAIGAAVASSSQLRSILSDPSAEAKAKSGALNAVFGKNVSASALEFATALVELRWSTGQDLVSAFEQLAVYAVAAIAANNKKIADVESELFAFKQAVDSDQDLQFALGDRLASEDAQLALVASLIKGKASDEAAVLIRRAVTGARRRRVSLVLEQFGKQVSAYAERLVATVTVATPMSSAQLDRLEGVLAKSYGQSLKLNVEVDPAILGGIKVQVAGEILDGSLASRLTNAKLQLA</sequence>
<dbReference type="STRING" id="529884.Rhola_00004230"/>
<evidence type="ECO:0000256" key="4">
    <source>
        <dbReference type="ARBA" id="ARBA00023065"/>
    </source>
</evidence>
<keyword evidence="3 7" id="KW-0375">Hydrogen ion transport</keyword>
<keyword evidence="7" id="KW-0139">CF(1)</keyword>
<dbReference type="eggNOG" id="COG0712">
    <property type="taxonomic scope" value="Bacteria"/>
</dbReference>
<dbReference type="OrthoDB" id="5242917at2"/>
<keyword evidence="4 7" id="KW-0406">Ion transport</keyword>